<dbReference type="GO" id="GO:0008837">
    <property type="term" value="F:diaminopimelate epimerase activity"/>
    <property type="evidence" value="ECO:0007669"/>
    <property type="project" value="InterPro"/>
</dbReference>
<dbReference type="AlphaFoldDB" id="A0A382YXW0"/>
<gene>
    <name evidence="3" type="ORF">METZ01_LOCUS440961</name>
</gene>
<comment type="similarity">
    <text evidence="1">Belongs to the diaminopimelate epimerase family.</text>
</comment>
<evidence type="ECO:0000256" key="2">
    <source>
        <dbReference type="ARBA" id="ARBA00023235"/>
    </source>
</evidence>
<accession>A0A382YXW0</accession>
<evidence type="ECO:0000313" key="3">
    <source>
        <dbReference type="EMBL" id="SVD88107.1"/>
    </source>
</evidence>
<evidence type="ECO:0000256" key="1">
    <source>
        <dbReference type="ARBA" id="ARBA00010219"/>
    </source>
</evidence>
<dbReference type="PANTHER" id="PTHR31689:SF0">
    <property type="entry name" value="DIAMINOPIMELATE EPIMERASE"/>
    <property type="match status" value="1"/>
</dbReference>
<evidence type="ECO:0008006" key="4">
    <source>
        <dbReference type="Google" id="ProtNLM"/>
    </source>
</evidence>
<dbReference type="InterPro" id="IPR001653">
    <property type="entry name" value="DAP_epimerase_DapF"/>
</dbReference>
<protein>
    <recommendedName>
        <fullName evidence="4">Diaminopimelate epimerase</fullName>
    </recommendedName>
</protein>
<reference evidence="3" key="1">
    <citation type="submission" date="2018-05" db="EMBL/GenBank/DDBJ databases">
        <authorList>
            <person name="Lanie J.A."/>
            <person name="Ng W.-L."/>
            <person name="Kazmierczak K.M."/>
            <person name="Andrzejewski T.M."/>
            <person name="Davidsen T.M."/>
            <person name="Wayne K.J."/>
            <person name="Tettelin H."/>
            <person name="Glass J.I."/>
            <person name="Rusch D."/>
            <person name="Podicherti R."/>
            <person name="Tsui H.-C.T."/>
            <person name="Winkler M.E."/>
        </authorList>
    </citation>
    <scope>NUCLEOTIDE SEQUENCE</scope>
</reference>
<dbReference type="GO" id="GO:0009089">
    <property type="term" value="P:lysine biosynthetic process via diaminopimelate"/>
    <property type="evidence" value="ECO:0007669"/>
    <property type="project" value="InterPro"/>
</dbReference>
<keyword evidence="2" id="KW-0413">Isomerase</keyword>
<dbReference type="SUPFAM" id="SSF54506">
    <property type="entry name" value="Diaminopimelate epimerase-like"/>
    <property type="match status" value="2"/>
</dbReference>
<dbReference type="GO" id="GO:0005829">
    <property type="term" value="C:cytosol"/>
    <property type="evidence" value="ECO:0007669"/>
    <property type="project" value="TreeGrafter"/>
</dbReference>
<organism evidence="3">
    <name type="scientific">marine metagenome</name>
    <dbReference type="NCBI Taxonomy" id="408172"/>
    <lineage>
        <taxon>unclassified sequences</taxon>
        <taxon>metagenomes</taxon>
        <taxon>ecological metagenomes</taxon>
    </lineage>
</organism>
<proteinExistence type="inferred from homology"/>
<dbReference type="Gene3D" id="3.10.310.10">
    <property type="entry name" value="Diaminopimelate Epimerase, Chain A, domain 1"/>
    <property type="match status" value="2"/>
</dbReference>
<dbReference type="EMBL" id="UINC01179431">
    <property type="protein sequence ID" value="SVD88107.1"/>
    <property type="molecule type" value="Genomic_DNA"/>
</dbReference>
<dbReference type="NCBIfam" id="TIGR00652">
    <property type="entry name" value="DapF"/>
    <property type="match status" value="1"/>
</dbReference>
<name>A0A382YXW0_9ZZZZ</name>
<sequence>MIVFHKYQGTGNDFVIIDDRNETFDFENENLINKICDRKLGVGADGLILLRNSKDSDFKMIYYNADGKESTMCGNGGRCIAHFAREKGIISTNAEFDAIDGVHLISLVPGSDIVSLAMSNVNNIELIEKDGFLNTGSPHYVRFVDDVSSVQIIRDAHEIRFSPRFKSEGVNINFVELIDDGIYVRTYERGVE</sequence>
<feature type="non-terminal residue" evidence="3">
    <location>
        <position position="192"/>
    </location>
</feature>
<dbReference type="Pfam" id="PF01678">
    <property type="entry name" value="DAP_epimerase"/>
    <property type="match status" value="1"/>
</dbReference>
<dbReference type="PANTHER" id="PTHR31689">
    <property type="entry name" value="DIAMINOPIMELATE EPIMERASE, CHLOROPLASTIC"/>
    <property type="match status" value="1"/>
</dbReference>